<reference evidence="2" key="1">
    <citation type="submission" date="2020-02" db="EMBL/GenBank/DDBJ databases">
        <authorList>
            <person name="Meier V. D."/>
        </authorList>
    </citation>
    <scope>NUCLEOTIDE SEQUENCE</scope>
    <source>
        <strain evidence="2">AVDCRST_MAG56</strain>
    </source>
</reference>
<dbReference type="EMBL" id="CADCTQ010000692">
    <property type="protein sequence ID" value="CAA9346719.1"/>
    <property type="molecule type" value="Genomic_DNA"/>
</dbReference>
<protein>
    <recommendedName>
        <fullName evidence="3">PorV/PorQ family protein</fullName>
    </recommendedName>
</protein>
<feature type="signal peptide" evidence="1">
    <location>
        <begin position="1"/>
        <end position="22"/>
    </location>
</feature>
<sequence>MKLLPLLLLLLTPCLLSGQATAPKYSNEFLSIGIGARGLGMGRTQTAVVNDVTAGYWNPAGLLDITTKYEAALMHAEYFAGIAKYDYAGFATPIDSVSHLAVSAIRFGVDDIPDTRFLFDANGAINYNNVTFFSAADYAFLVSYARRLPWLGGLQAGANVKVIHRNVGNFANAWGFGFDVGLMLKRKGWRAGLMARDVTSTFNAWSINTALLQSTYAQTNNRLTANSVEITLPKLSAGIARSFAIAKSVGLLATADADFTFDGKRNVLIRSGAVSVDPHVGLEADYRQLAFLRLGAGEVQRLKDFDSSTYTVFQPNFGVGFRLGKFAIDYALTDIGDLSESPYSHVFSLKAGF</sequence>
<accession>A0A6J4M0H1</accession>
<dbReference type="Gene3D" id="2.40.160.60">
    <property type="entry name" value="Outer membrane protein transport protein (OMPP1/FadL/TodX)"/>
    <property type="match status" value="1"/>
</dbReference>
<proteinExistence type="predicted"/>
<dbReference type="AlphaFoldDB" id="A0A6J4M0H1"/>
<evidence type="ECO:0000313" key="2">
    <source>
        <dbReference type="EMBL" id="CAA9346719.1"/>
    </source>
</evidence>
<organism evidence="2">
    <name type="scientific">uncultured Cytophagales bacterium</name>
    <dbReference type="NCBI Taxonomy" id="158755"/>
    <lineage>
        <taxon>Bacteria</taxon>
        <taxon>Pseudomonadati</taxon>
        <taxon>Bacteroidota</taxon>
        <taxon>Sphingobacteriia</taxon>
        <taxon>Sphingobacteriales</taxon>
        <taxon>environmental samples</taxon>
    </lineage>
</organism>
<evidence type="ECO:0008006" key="3">
    <source>
        <dbReference type="Google" id="ProtNLM"/>
    </source>
</evidence>
<evidence type="ECO:0000256" key="1">
    <source>
        <dbReference type="SAM" id="SignalP"/>
    </source>
</evidence>
<dbReference type="NCBIfam" id="NF033709">
    <property type="entry name" value="PorV_fam"/>
    <property type="match status" value="1"/>
</dbReference>
<name>A0A6J4M0H1_9SPHI</name>
<gene>
    <name evidence="2" type="ORF">AVDCRST_MAG56-8212</name>
</gene>
<feature type="chain" id="PRO_5027110022" description="PorV/PorQ family protein" evidence="1">
    <location>
        <begin position="23"/>
        <end position="353"/>
    </location>
</feature>
<keyword evidence="1" id="KW-0732">Signal</keyword>